<dbReference type="AlphaFoldDB" id="A0A2H3DPF2"/>
<dbReference type="EMBL" id="KZ293666">
    <property type="protein sequence ID" value="PBK90133.1"/>
    <property type="molecule type" value="Genomic_DNA"/>
</dbReference>
<sequence>AKINYNTTSQIQTDGFTGNEYFNVMNIDKYNVIIGTPFMHRNRVILDFDDKCVMINDHRRKWIPCRGKEKAEYTEEDILELRQCWHDDYEELLQGVPESMPPFREVNHEILLIDTERRYHYHLPRCPNSLKAEFNEKVEKYMRVGWWKLTAANQAAPMLCLLK</sequence>
<evidence type="ECO:0000313" key="1">
    <source>
        <dbReference type="EMBL" id="PBK90133.1"/>
    </source>
</evidence>
<protein>
    <submittedName>
        <fullName evidence="1">Uncharacterized protein</fullName>
    </submittedName>
</protein>
<dbReference type="InParanoid" id="A0A2H3DPF2"/>
<feature type="non-terminal residue" evidence="1">
    <location>
        <position position="1"/>
    </location>
</feature>
<feature type="non-terminal residue" evidence="1">
    <location>
        <position position="163"/>
    </location>
</feature>
<keyword evidence="2" id="KW-1185">Reference proteome</keyword>
<organism evidence="1 2">
    <name type="scientific">Armillaria gallica</name>
    <name type="common">Bulbous honey fungus</name>
    <name type="synonym">Armillaria bulbosa</name>
    <dbReference type="NCBI Taxonomy" id="47427"/>
    <lineage>
        <taxon>Eukaryota</taxon>
        <taxon>Fungi</taxon>
        <taxon>Dikarya</taxon>
        <taxon>Basidiomycota</taxon>
        <taxon>Agaricomycotina</taxon>
        <taxon>Agaricomycetes</taxon>
        <taxon>Agaricomycetidae</taxon>
        <taxon>Agaricales</taxon>
        <taxon>Marasmiineae</taxon>
        <taxon>Physalacriaceae</taxon>
        <taxon>Armillaria</taxon>
    </lineage>
</organism>
<accession>A0A2H3DPF2</accession>
<dbReference type="Proteomes" id="UP000217790">
    <property type="component" value="Unassembled WGS sequence"/>
</dbReference>
<dbReference type="OrthoDB" id="3254954at2759"/>
<dbReference type="Gene3D" id="2.40.70.10">
    <property type="entry name" value="Acid Proteases"/>
    <property type="match status" value="1"/>
</dbReference>
<reference evidence="2" key="1">
    <citation type="journal article" date="2017" name="Nat. Ecol. Evol.">
        <title>Genome expansion and lineage-specific genetic innovations in the forest pathogenic fungi Armillaria.</title>
        <authorList>
            <person name="Sipos G."/>
            <person name="Prasanna A.N."/>
            <person name="Walter M.C."/>
            <person name="O'Connor E."/>
            <person name="Balint B."/>
            <person name="Krizsan K."/>
            <person name="Kiss B."/>
            <person name="Hess J."/>
            <person name="Varga T."/>
            <person name="Slot J."/>
            <person name="Riley R."/>
            <person name="Boka B."/>
            <person name="Rigling D."/>
            <person name="Barry K."/>
            <person name="Lee J."/>
            <person name="Mihaltcheva S."/>
            <person name="LaButti K."/>
            <person name="Lipzen A."/>
            <person name="Waldron R."/>
            <person name="Moloney N.M."/>
            <person name="Sperisen C."/>
            <person name="Kredics L."/>
            <person name="Vagvoelgyi C."/>
            <person name="Patrignani A."/>
            <person name="Fitzpatrick D."/>
            <person name="Nagy I."/>
            <person name="Doyle S."/>
            <person name="Anderson J.B."/>
            <person name="Grigoriev I.V."/>
            <person name="Gueldener U."/>
            <person name="Muensterkoetter M."/>
            <person name="Nagy L.G."/>
        </authorList>
    </citation>
    <scope>NUCLEOTIDE SEQUENCE [LARGE SCALE GENOMIC DNA]</scope>
    <source>
        <strain evidence="2">Ar21-2</strain>
    </source>
</reference>
<dbReference type="InterPro" id="IPR021109">
    <property type="entry name" value="Peptidase_aspartic_dom_sf"/>
</dbReference>
<gene>
    <name evidence="1" type="ORF">ARMGADRAFT_873637</name>
</gene>
<name>A0A2H3DPF2_ARMGA</name>
<proteinExistence type="predicted"/>
<evidence type="ECO:0000313" key="2">
    <source>
        <dbReference type="Proteomes" id="UP000217790"/>
    </source>
</evidence>